<dbReference type="InterPro" id="IPR002889">
    <property type="entry name" value="WSC_carb-bd"/>
</dbReference>
<dbReference type="PROSITE" id="PS51212">
    <property type="entry name" value="WSC"/>
    <property type="match status" value="1"/>
</dbReference>
<dbReference type="InterPro" id="IPR051836">
    <property type="entry name" value="Kremen_rcpt"/>
</dbReference>
<evidence type="ECO:0000256" key="4">
    <source>
        <dbReference type="ARBA" id="ARBA00022989"/>
    </source>
</evidence>
<evidence type="ECO:0000313" key="10">
    <source>
        <dbReference type="RefSeq" id="XP_013386710.1"/>
    </source>
</evidence>
<evidence type="ECO:0000259" key="8">
    <source>
        <dbReference type="PROSITE" id="PS51212"/>
    </source>
</evidence>
<gene>
    <name evidence="10" type="primary">LOC106156149</name>
</gene>
<evidence type="ECO:0000256" key="7">
    <source>
        <dbReference type="SAM" id="MobiDB-lite"/>
    </source>
</evidence>
<comment type="subcellular location">
    <subcellularLocation>
        <location evidence="1">Membrane</location>
        <topology evidence="1">Single-pass membrane protein</topology>
    </subcellularLocation>
</comment>
<dbReference type="RefSeq" id="XP_013386710.1">
    <property type="nucleotide sequence ID" value="XM_013531256.1"/>
</dbReference>
<feature type="region of interest" description="Disordered" evidence="7">
    <location>
        <begin position="67"/>
        <end position="87"/>
    </location>
</feature>
<feature type="domain" description="WSC" evidence="8">
    <location>
        <begin position="1"/>
        <end position="66"/>
    </location>
</feature>
<reference evidence="10" key="1">
    <citation type="submission" date="2025-08" db="UniProtKB">
        <authorList>
            <consortium name="RefSeq"/>
        </authorList>
    </citation>
    <scope>IDENTIFICATION</scope>
    <source>
        <tissue evidence="10">Gonads</tissue>
    </source>
</reference>
<keyword evidence="2" id="KW-0812">Transmembrane</keyword>
<dbReference type="AlphaFoldDB" id="A0A1S3HKS2"/>
<keyword evidence="9" id="KW-1185">Reference proteome</keyword>
<dbReference type="PANTHER" id="PTHR24269:SF16">
    <property type="entry name" value="PROTEIN SLG1"/>
    <property type="match status" value="1"/>
</dbReference>
<dbReference type="Pfam" id="PF01822">
    <property type="entry name" value="WSC"/>
    <property type="match status" value="1"/>
</dbReference>
<dbReference type="SMART" id="SM00321">
    <property type="entry name" value="WSC"/>
    <property type="match status" value="1"/>
</dbReference>
<proteinExistence type="predicted"/>
<evidence type="ECO:0000313" key="9">
    <source>
        <dbReference type="Proteomes" id="UP000085678"/>
    </source>
</evidence>
<keyword evidence="3" id="KW-0732">Signal</keyword>
<keyword evidence="4" id="KW-1133">Transmembrane helix</keyword>
<accession>A0A1S3HKS2</accession>
<keyword evidence="6" id="KW-0325">Glycoprotein</keyword>
<evidence type="ECO:0000256" key="6">
    <source>
        <dbReference type="ARBA" id="ARBA00023180"/>
    </source>
</evidence>
<name>A0A1S3HKS2_LINAN</name>
<dbReference type="KEGG" id="lak:106156149"/>
<dbReference type="OrthoDB" id="10070993at2759"/>
<dbReference type="InParanoid" id="A0A1S3HKS2"/>
<keyword evidence="5" id="KW-0472">Membrane</keyword>
<evidence type="ECO:0000256" key="3">
    <source>
        <dbReference type="ARBA" id="ARBA00022729"/>
    </source>
</evidence>
<sequence>MTVEFCLKFCDQKGHGLAGLKDGNECYCGNELIKSTLRPGKCSDTCSGNRNQICGDDDEFSLYTVGDSGSGGSGDSKIPEVPPVIIG</sequence>
<dbReference type="STRING" id="7574.A0A1S3HKS2"/>
<dbReference type="PANTHER" id="PTHR24269">
    <property type="entry name" value="KREMEN PROTEIN"/>
    <property type="match status" value="1"/>
</dbReference>
<protein>
    <submittedName>
        <fullName evidence="10">Kremen protein 2-like</fullName>
    </submittedName>
</protein>
<evidence type="ECO:0000256" key="5">
    <source>
        <dbReference type="ARBA" id="ARBA00023136"/>
    </source>
</evidence>
<dbReference type="GeneID" id="106156149"/>
<dbReference type="GO" id="GO:0005886">
    <property type="term" value="C:plasma membrane"/>
    <property type="evidence" value="ECO:0007669"/>
    <property type="project" value="TreeGrafter"/>
</dbReference>
<organism evidence="9 10">
    <name type="scientific">Lingula anatina</name>
    <name type="common">Brachiopod</name>
    <name type="synonym">Lingula unguis</name>
    <dbReference type="NCBI Taxonomy" id="7574"/>
    <lineage>
        <taxon>Eukaryota</taxon>
        <taxon>Metazoa</taxon>
        <taxon>Spiralia</taxon>
        <taxon>Lophotrochozoa</taxon>
        <taxon>Brachiopoda</taxon>
        <taxon>Linguliformea</taxon>
        <taxon>Lingulata</taxon>
        <taxon>Lingulida</taxon>
        <taxon>Linguloidea</taxon>
        <taxon>Lingulidae</taxon>
        <taxon>Lingula</taxon>
    </lineage>
</organism>
<evidence type="ECO:0000256" key="2">
    <source>
        <dbReference type="ARBA" id="ARBA00022692"/>
    </source>
</evidence>
<evidence type="ECO:0000256" key="1">
    <source>
        <dbReference type="ARBA" id="ARBA00004167"/>
    </source>
</evidence>
<dbReference type="Proteomes" id="UP000085678">
    <property type="component" value="Unplaced"/>
</dbReference>